<organism evidence="1 2">
    <name type="scientific">Trichonephila inaurata madagascariensis</name>
    <dbReference type="NCBI Taxonomy" id="2747483"/>
    <lineage>
        <taxon>Eukaryota</taxon>
        <taxon>Metazoa</taxon>
        <taxon>Ecdysozoa</taxon>
        <taxon>Arthropoda</taxon>
        <taxon>Chelicerata</taxon>
        <taxon>Arachnida</taxon>
        <taxon>Araneae</taxon>
        <taxon>Araneomorphae</taxon>
        <taxon>Entelegynae</taxon>
        <taxon>Araneoidea</taxon>
        <taxon>Nephilidae</taxon>
        <taxon>Trichonephila</taxon>
        <taxon>Trichonephila inaurata</taxon>
    </lineage>
</organism>
<evidence type="ECO:0000313" key="1">
    <source>
        <dbReference type="EMBL" id="GFS51074.1"/>
    </source>
</evidence>
<name>A0A8X6ILW0_9ARAC</name>
<comment type="caution">
    <text evidence="1">The sequence shown here is derived from an EMBL/GenBank/DDBJ whole genome shotgun (WGS) entry which is preliminary data.</text>
</comment>
<keyword evidence="2" id="KW-1185">Reference proteome</keyword>
<dbReference type="OrthoDB" id="5967017at2759"/>
<accession>A0A8X6ILW0</accession>
<dbReference type="AlphaFoldDB" id="A0A8X6ILW0"/>
<evidence type="ECO:0000313" key="2">
    <source>
        <dbReference type="Proteomes" id="UP000886998"/>
    </source>
</evidence>
<dbReference type="Gene3D" id="3.30.420.10">
    <property type="entry name" value="Ribonuclease H-like superfamily/Ribonuclease H"/>
    <property type="match status" value="1"/>
</dbReference>
<proteinExistence type="predicted"/>
<sequence length="84" mass="9741">MVISDNAHTFKCAELELQQMLNHADLKNVYSAHCIKWNYIVKRASWWGGFCECMVRFEKVALRKTLGRLSLTTEQLLTVPRLKG</sequence>
<reference evidence="1" key="1">
    <citation type="submission" date="2020-08" db="EMBL/GenBank/DDBJ databases">
        <title>Multicomponent nature underlies the extraordinary mechanical properties of spider dragline silk.</title>
        <authorList>
            <person name="Kono N."/>
            <person name="Nakamura H."/>
            <person name="Mori M."/>
            <person name="Yoshida Y."/>
            <person name="Ohtoshi R."/>
            <person name="Malay A.D."/>
            <person name="Moran D.A.P."/>
            <person name="Tomita M."/>
            <person name="Numata K."/>
            <person name="Arakawa K."/>
        </authorList>
    </citation>
    <scope>NUCLEOTIDE SEQUENCE</scope>
</reference>
<dbReference type="InterPro" id="IPR036397">
    <property type="entry name" value="RNaseH_sf"/>
</dbReference>
<dbReference type="EMBL" id="BMAV01026519">
    <property type="protein sequence ID" value="GFS51074.1"/>
    <property type="molecule type" value="Genomic_DNA"/>
</dbReference>
<dbReference type="GO" id="GO:0003676">
    <property type="term" value="F:nucleic acid binding"/>
    <property type="evidence" value="ECO:0007669"/>
    <property type="project" value="InterPro"/>
</dbReference>
<gene>
    <name evidence="1" type="primary">AVEN_213848_1</name>
    <name evidence="1" type="ORF">TNIN_42571</name>
</gene>
<protein>
    <submittedName>
        <fullName evidence="1">Integrase catalytic domain-containing protein</fullName>
    </submittedName>
</protein>
<dbReference type="Proteomes" id="UP000886998">
    <property type="component" value="Unassembled WGS sequence"/>
</dbReference>